<dbReference type="PANTHER" id="PTHR39428">
    <property type="entry name" value="F420H(2)-DEPENDENT QUINONE REDUCTASE RV1261C"/>
    <property type="match status" value="1"/>
</dbReference>
<gene>
    <name evidence="3" type="ORF">M622_02840</name>
</gene>
<accession>T0ATH8</accession>
<evidence type="ECO:0000256" key="2">
    <source>
        <dbReference type="ARBA" id="ARBA00049106"/>
    </source>
</evidence>
<dbReference type="GO" id="GO:0005886">
    <property type="term" value="C:plasma membrane"/>
    <property type="evidence" value="ECO:0007669"/>
    <property type="project" value="TreeGrafter"/>
</dbReference>
<keyword evidence="4" id="KW-1185">Reference proteome</keyword>
<dbReference type="eggNOG" id="COG0748">
    <property type="taxonomic scope" value="Bacteria"/>
</dbReference>
<protein>
    <recommendedName>
        <fullName evidence="5">Nitroreductase</fullName>
    </recommendedName>
</protein>
<dbReference type="NCBIfam" id="TIGR00026">
    <property type="entry name" value="hi_GC_TIGR00026"/>
    <property type="match status" value="1"/>
</dbReference>
<evidence type="ECO:0000313" key="4">
    <source>
        <dbReference type="Proteomes" id="UP000015455"/>
    </source>
</evidence>
<dbReference type="EMBL" id="ATJV01000048">
    <property type="protein sequence ID" value="EPZ16129.1"/>
    <property type="molecule type" value="Genomic_DNA"/>
</dbReference>
<dbReference type="OrthoDB" id="9179360at2"/>
<evidence type="ECO:0000313" key="3">
    <source>
        <dbReference type="EMBL" id="EPZ16129.1"/>
    </source>
</evidence>
<comment type="similarity">
    <text evidence="1">Belongs to the F420H(2)-dependent quinone reductase family.</text>
</comment>
<dbReference type="AlphaFoldDB" id="T0ATH8"/>
<dbReference type="InterPro" id="IPR012349">
    <property type="entry name" value="Split_barrel_FMN-bd"/>
</dbReference>
<dbReference type="RefSeq" id="WP_021248970.1">
    <property type="nucleotide sequence ID" value="NZ_ATJV01000048.1"/>
</dbReference>
<name>T0ATH8_9RHOO</name>
<reference evidence="3 4" key="1">
    <citation type="submission" date="2013-06" db="EMBL/GenBank/DDBJ databases">
        <title>Draft genome sequence of Thauera terpenica.</title>
        <authorList>
            <person name="Liu B."/>
            <person name="Frostegard A.H."/>
            <person name="Shapleigh J.P."/>
        </authorList>
    </citation>
    <scope>NUCLEOTIDE SEQUENCE [LARGE SCALE GENOMIC DNA]</scope>
    <source>
        <strain evidence="3 4">58Eu</strain>
    </source>
</reference>
<proteinExistence type="inferred from homology"/>
<organism evidence="3 4">
    <name type="scientific">Thauera terpenica 58Eu</name>
    <dbReference type="NCBI Taxonomy" id="1348657"/>
    <lineage>
        <taxon>Bacteria</taxon>
        <taxon>Pseudomonadati</taxon>
        <taxon>Pseudomonadota</taxon>
        <taxon>Betaproteobacteria</taxon>
        <taxon>Rhodocyclales</taxon>
        <taxon>Zoogloeaceae</taxon>
        <taxon>Thauera</taxon>
    </lineage>
</organism>
<dbReference type="PANTHER" id="PTHR39428:SF3">
    <property type="entry name" value="DEAZAFLAVIN-DEPENDENT NITROREDUCTASE"/>
    <property type="match status" value="1"/>
</dbReference>
<dbReference type="GO" id="GO:0070967">
    <property type="term" value="F:coenzyme F420 binding"/>
    <property type="evidence" value="ECO:0007669"/>
    <property type="project" value="TreeGrafter"/>
</dbReference>
<dbReference type="GO" id="GO:0016491">
    <property type="term" value="F:oxidoreductase activity"/>
    <property type="evidence" value="ECO:0007669"/>
    <property type="project" value="InterPro"/>
</dbReference>
<dbReference type="Pfam" id="PF04075">
    <property type="entry name" value="F420H2_quin_red"/>
    <property type="match status" value="1"/>
</dbReference>
<dbReference type="PATRIC" id="fig|1348657.5.peg.1545"/>
<dbReference type="Proteomes" id="UP000015455">
    <property type="component" value="Unassembled WGS sequence"/>
</dbReference>
<comment type="catalytic activity">
    <reaction evidence="2">
        <text>oxidized coenzyme F420-(gamma-L-Glu)(n) + a quinol + H(+) = reduced coenzyme F420-(gamma-L-Glu)(n) + a quinone</text>
        <dbReference type="Rhea" id="RHEA:39663"/>
        <dbReference type="Rhea" id="RHEA-COMP:12939"/>
        <dbReference type="Rhea" id="RHEA-COMP:14378"/>
        <dbReference type="ChEBI" id="CHEBI:15378"/>
        <dbReference type="ChEBI" id="CHEBI:24646"/>
        <dbReference type="ChEBI" id="CHEBI:132124"/>
        <dbReference type="ChEBI" id="CHEBI:133980"/>
        <dbReference type="ChEBI" id="CHEBI:139511"/>
    </reaction>
</comment>
<dbReference type="Gene3D" id="2.30.110.10">
    <property type="entry name" value="Electron Transport, Fmn-binding Protein, Chain A"/>
    <property type="match status" value="1"/>
</dbReference>
<comment type="caution">
    <text evidence="3">The sequence shown here is derived from an EMBL/GenBank/DDBJ whole genome shotgun (WGS) entry which is preliminary data.</text>
</comment>
<dbReference type="STRING" id="1348657.M622_02840"/>
<evidence type="ECO:0000256" key="1">
    <source>
        <dbReference type="ARBA" id="ARBA00008710"/>
    </source>
</evidence>
<evidence type="ECO:0008006" key="5">
    <source>
        <dbReference type="Google" id="ProtNLM"/>
    </source>
</evidence>
<sequence>MATNDREQMVKPDFMSEEDWEGLKGATASLERIRGDAKADVARYLANPEGWSTGKGSPSGLPTLLLTMVGRKSGKEHTTPLVFLQDGDNMVVVASLAGYDAAPAWYLNVMATPECWVQCDHKRMPAIARDASPEERATLWPRLVAMFPTWGYFQSQTDRPFGIVILTPTASA</sequence>
<dbReference type="InterPro" id="IPR004378">
    <property type="entry name" value="F420H2_quin_Rdtase"/>
</dbReference>